<dbReference type="AlphaFoldDB" id="A0A5P1EI97"/>
<accession>A0A5P1EI97</accession>
<evidence type="ECO:0000313" key="2">
    <source>
        <dbReference type="EMBL" id="ONK64917.1"/>
    </source>
</evidence>
<feature type="region of interest" description="Disordered" evidence="1">
    <location>
        <begin position="1"/>
        <end position="56"/>
    </location>
</feature>
<dbReference type="Proteomes" id="UP000243459">
    <property type="component" value="Chromosome 7"/>
</dbReference>
<keyword evidence="3" id="KW-1185">Reference proteome</keyword>
<dbReference type="EMBL" id="CM007387">
    <property type="protein sequence ID" value="ONK64917.1"/>
    <property type="molecule type" value="Genomic_DNA"/>
</dbReference>
<protein>
    <submittedName>
        <fullName evidence="2">Uncharacterized protein</fullName>
    </submittedName>
</protein>
<organism evidence="2 3">
    <name type="scientific">Asparagus officinalis</name>
    <name type="common">Garden asparagus</name>
    <dbReference type="NCBI Taxonomy" id="4686"/>
    <lineage>
        <taxon>Eukaryota</taxon>
        <taxon>Viridiplantae</taxon>
        <taxon>Streptophyta</taxon>
        <taxon>Embryophyta</taxon>
        <taxon>Tracheophyta</taxon>
        <taxon>Spermatophyta</taxon>
        <taxon>Magnoliopsida</taxon>
        <taxon>Liliopsida</taxon>
        <taxon>Asparagales</taxon>
        <taxon>Asparagaceae</taxon>
        <taxon>Asparagoideae</taxon>
        <taxon>Asparagus</taxon>
    </lineage>
</organism>
<gene>
    <name evidence="2" type="ORF">A4U43_C07F31450</name>
</gene>
<feature type="compositionally biased region" description="Low complexity" evidence="1">
    <location>
        <begin position="45"/>
        <end position="56"/>
    </location>
</feature>
<reference evidence="3" key="1">
    <citation type="journal article" date="2017" name="Nat. Commun.">
        <title>The asparagus genome sheds light on the origin and evolution of a young Y chromosome.</title>
        <authorList>
            <person name="Harkess A."/>
            <person name="Zhou J."/>
            <person name="Xu C."/>
            <person name="Bowers J.E."/>
            <person name="Van der Hulst R."/>
            <person name="Ayyampalayam S."/>
            <person name="Mercati F."/>
            <person name="Riccardi P."/>
            <person name="McKain M.R."/>
            <person name="Kakrana A."/>
            <person name="Tang H."/>
            <person name="Ray J."/>
            <person name="Groenendijk J."/>
            <person name="Arikit S."/>
            <person name="Mathioni S.M."/>
            <person name="Nakano M."/>
            <person name="Shan H."/>
            <person name="Telgmann-Rauber A."/>
            <person name="Kanno A."/>
            <person name="Yue Z."/>
            <person name="Chen H."/>
            <person name="Li W."/>
            <person name="Chen Y."/>
            <person name="Xu X."/>
            <person name="Zhang Y."/>
            <person name="Luo S."/>
            <person name="Chen H."/>
            <person name="Gao J."/>
            <person name="Mao Z."/>
            <person name="Pires J.C."/>
            <person name="Luo M."/>
            <person name="Kudrna D."/>
            <person name="Wing R.A."/>
            <person name="Meyers B.C."/>
            <person name="Yi K."/>
            <person name="Kong H."/>
            <person name="Lavrijsen P."/>
            <person name="Sunseri F."/>
            <person name="Falavigna A."/>
            <person name="Ye Y."/>
            <person name="Leebens-Mack J.H."/>
            <person name="Chen G."/>
        </authorList>
    </citation>
    <scope>NUCLEOTIDE SEQUENCE [LARGE SCALE GENOMIC DNA]</scope>
    <source>
        <strain evidence="3">cv. DH0086</strain>
    </source>
</reference>
<name>A0A5P1EI97_ASPOF</name>
<proteinExistence type="predicted"/>
<feature type="compositionally biased region" description="Basic and acidic residues" evidence="1">
    <location>
        <begin position="10"/>
        <end position="35"/>
    </location>
</feature>
<evidence type="ECO:0000313" key="3">
    <source>
        <dbReference type="Proteomes" id="UP000243459"/>
    </source>
</evidence>
<evidence type="ECO:0000256" key="1">
    <source>
        <dbReference type="SAM" id="MobiDB-lite"/>
    </source>
</evidence>
<sequence>MAKIVFFSRFSKESPRPPIDSRTEEIDAETGKEELSADVNRSRPATVQTKAQQKQVVVTTKLNCKRENPNTSPSPP</sequence>
<dbReference type="Gramene" id="ONK64917">
    <property type="protein sequence ID" value="ONK64917"/>
    <property type="gene ID" value="A4U43_C07F31450"/>
</dbReference>